<sequence>MARGRRPCPRTVSIHRGVQQRERERMRVLLPDAKKRRPTALGSPGVLESPAREGWRKSFLTSIYSLLFFSSTELPDALRPARQFSESLVGVHHLLSPSPSSRMTTPARTHSVALFQTRTLQSTYYYRYNLAPEQQEL</sequence>
<evidence type="ECO:0000313" key="1">
    <source>
        <dbReference type="EMBL" id="BBN10439.1"/>
    </source>
</evidence>
<dbReference type="AlphaFoldDB" id="A0AAF6BEK5"/>
<gene>
    <name evidence="1" type="ORF">Mp_5g03570</name>
</gene>
<proteinExistence type="predicted"/>
<organism evidence="1 2">
    <name type="scientific">Marchantia polymorpha subsp. ruderalis</name>
    <dbReference type="NCBI Taxonomy" id="1480154"/>
    <lineage>
        <taxon>Eukaryota</taxon>
        <taxon>Viridiplantae</taxon>
        <taxon>Streptophyta</taxon>
        <taxon>Embryophyta</taxon>
        <taxon>Marchantiophyta</taxon>
        <taxon>Marchantiopsida</taxon>
        <taxon>Marchantiidae</taxon>
        <taxon>Marchantiales</taxon>
        <taxon>Marchantiaceae</taxon>
        <taxon>Marchantia</taxon>
    </lineage>
</organism>
<protein>
    <submittedName>
        <fullName evidence="1">Uncharacterized protein</fullName>
    </submittedName>
</protein>
<evidence type="ECO:0000313" key="2">
    <source>
        <dbReference type="Proteomes" id="UP001162541"/>
    </source>
</evidence>
<dbReference type="EMBL" id="AP019870">
    <property type="protein sequence ID" value="BBN10439.1"/>
    <property type="molecule type" value="Genomic_DNA"/>
</dbReference>
<name>A0AAF6BEK5_MARPO</name>
<accession>A0AAF6BEK5</accession>
<dbReference type="Proteomes" id="UP001162541">
    <property type="component" value="Chromosome 5"/>
</dbReference>
<reference evidence="2" key="1">
    <citation type="journal article" date="2020" name="Curr. Biol.">
        <title>Chromatin organization in early land plants reveals an ancestral association between H3K27me3, transposons, and constitutive heterochromatin.</title>
        <authorList>
            <person name="Montgomery S.A."/>
            <person name="Tanizawa Y."/>
            <person name="Galik B."/>
            <person name="Wang N."/>
            <person name="Ito T."/>
            <person name="Mochizuki T."/>
            <person name="Akimcheva S."/>
            <person name="Bowman J.L."/>
            <person name="Cognat V."/>
            <person name="Marechal-Drouard L."/>
            <person name="Ekker H."/>
            <person name="Hong S.F."/>
            <person name="Kohchi T."/>
            <person name="Lin S.S."/>
            <person name="Liu L.D."/>
            <person name="Nakamura Y."/>
            <person name="Valeeva L.R."/>
            <person name="Shakirov E.V."/>
            <person name="Shippen D.E."/>
            <person name="Wei W.L."/>
            <person name="Yagura M."/>
            <person name="Yamaoka S."/>
            <person name="Yamato K.T."/>
            <person name="Liu C."/>
            <person name="Berger F."/>
        </authorList>
    </citation>
    <scope>NUCLEOTIDE SEQUENCE [LARGE SCALE GENOMIC DNA]</scope>
    <source>
        <strain evidence="2">Tak-1</strain>
    </source>
</reference>